<dbReference type="EMBL" id="PYLO01000002">
    <property type="protein sequence ID" value="PST37504.1"/>
    <property type="molecule type" value="Genomic_DNA"/>
</dbReference>
<evidence type="ECO:0000256" key="2">
    <source>
        <dbReference type="ARBA" id="ARBA00023125"/>
    </source>
</evidence>
<dbReference type="Pfam" id="PF07729">
    <property type="entry name" value="FCD"/>
    <property type="match status" value="1"/>
</dbReference>
<dbReference type="PANTHER" id="PTHR43537:SF24">
    <property type="entry name" value="GLUCONATE OPERON TRANSCRIPTIONAL REPRESSOR"/>
    <property type="match status" value="1"/>
</dbReference>
<gene>
    <name evidence="5" type="ORF">C7U56_06245</name>
</gene>
<dbReference type="GO" id="GO:0003677">
    <property type="term" value="F:DNA binding"/>
    <property type="evidence" value="ECO:0007669"/>
    <property type="project" value="UniProtKB-KW"/>
</dbReference>
<dbReference type="PRINTS" id="PR00035">
    <property type="entry name" value="HTHGNTR"/>
</dbReference>
<keyword evidence="1" id="KW-0805">Transcription regulation</keyword>
<dbReference type="SMART" id="SM00345">
    <property type="entry name" value="HTH_GNTR"/>
    <property type="match status" value="1"/>
</dbReference>
<name>A0A2T3FQF5_9CLOT</name>
<dbReference type="RefSeq" id="WP_107000626.1">
    <property type="nucleotide sequence ID" value="NZ_DBFBUD010000120.1"/>
</dbReference>
<evidence type="ECO:0000313" key="6">
    <source>
        <dbReference type="Proteomes" id="UP000241048"/>
    </source>
</evidence>
<dbReference type="Pfam" id="PF00392">
    <property type="entry name" value="GntR"/>
    <property type="match status" value="1"/>
</dbReference>
<proteinExistence type="predicted"/>
<keyword evidence="3" id="KW-0804">Transcription</keyword>
<dbReference type="AlphaFoldDB" id="A0A2T3FQF5"/>
<dbReference type="SMART" id="SM00895">
    <property type="entry name" value="FCD"/>
    <property type="match status" value="1"/>
</dbReference>
<evidence type="ECO:0000256" key="1">
    <source>
        <dbReference type="ARBA" id="ARBA00023015"/>
    </source>
</evidence>
<organism evidence="5 6">
    <name type="scientific">Clostridium fessum</name>
    <dbReference type="NCBI Taxonomy" id="2126740"/>
    <lineage>
        <taxon>Bacteria</taxon>
        <taxon>Bacillati</taxon>
        <taxon>Bacillota</taxon>
        <taxon>Clostridia</taxon>
        <taxon>Eubacteriales</taxon>
        <taxon>Clostridiaceae</taxon>
        <taxon>Clostridium</taxon>
    </lineage>
</organism>
<keyword evidence="2" id="KW-0238">DNA-binding</keyword>
<dbReference type="Gene3D" id="1.10.10.10">
    <property type="entry name" value="Winged helix-like DNA-binding domain superfamily/Winged helix DNA-binding domain"/>
    <property type="match status" value="1"/>
</dbReference>
<comment type="caution">
    <text evidence="5">The sequence shown here is derived from an EMBL/GenBank/DDBJ whole genome shotgun (WGS) entry which is preliminary data.</text>
</comment>
<evidence type="ECO:0000256" key="3">
    <source>
        <dbReference type="ARBA" id="ARBA00023163"/>
    </source>
</evidence>
<sequence length="219" mass="25143">MDQTQPIIQYTTVSDSVYLWVKNAIIQGEFKPGEHIAQERLTKTLGVSRTPVRDAIKRLEAEGLLITKPHCGAVVFQLSKERLTEIYDIRILMEQYCAARTCIRASDDDIRQLEEISLKMLDFSNNSKEFMQLDRQFHTRFCELSGCDDTVEILQGLWNKCDSFKSIYYSLEGRINDTLSEHAKIIQGLKNRDIDATKQAIYGHLKDVVECVGRQANFS</sequence>
<dbReference type="PROSITE" id="PS50949">
    <property type="entry name" value="HTH_GNTR"/>
    <property type="match status" value="1"/>
</dbReference>
<dbReference type="Proteomes" id="UP000241048">
    <property type="component" value="Unassembled WGS sequence"/>
</dbReference>
<dbReference type="InterPro" id="IPR011711">
    <property type="entry name" value="GntR_C"/>
</dbReference>
<feature type="domain" description="HTH gntR-type" evidence="4">
    <location>
        <begin position="11"/>
        <end position="78"/>
    </location>
</feature>
<evidence type="ECO:0000259" key="4">
    <source>
        <dbReference type="PROSITE" id="PS50949"/>
    </source>
</evidence>
<accession>A0A2T3FQF5</accession>
<dbReference type="PANTHER" id="PTHR43537">
    <property type="entry name" value="TRANSCRIPTIONAL REGULATOR, GNTR FAMILY"/>
    <property type="match status" value="1"/>
</dbReference>
<dbReference type="Gene3D" id="1.20.120.530">
    <property type="entry name" value="GntR ligand-binding domain-like"/>
    <property type="match status" value="1"/>
</dbReference>
<reference evidence="5 6" key="1">
    <citation type="submission" date="2018-03" db="EMBL/GenBank/DDBJ databases">
        <title>Lachnoclostridium SNUG30386 gen.nov., sp.nov., isolated from human faeces.</title>
        <authorList>
            <person name="Seo B."/>
            <person name="Jeon K."/>
            <person name="Ko G."/>
        </authorList>
    </citation>
    <scope>NUCLEOTIDE SEQUENCE [LARGE SCALE GENOMIC DNA]</scope>
    <source>
        <strain evidence="5 6">SNUG30386</strain>
    </source>
</reference>
<dbReference type="SUPFAM" id="SSF48008">
    <property type="entry name" value="GntR ligand-binding domain-like"/>
    <property type="match status" value="1"/>
</dbReference>
<dbReference type="InterPro" id="IPR036388">
    <property type="entry name" value="WH-like_DNA-bd_sf"/>
</dbReference>
<dbReference type="CDD" id="cd07377">
    <property type="entry name" value="WHTH_GntR"/>
    <property type="match status" value="1"/>
</dbReference>
<dbReference type="GeneID" id="79841695"/>
<evidence type="ECO:0000313" key="5">
    <source>
        <dbReference type="EMBL" id="PST37504.1"/>
    </source>
</evidence>
<dbReference type="InterPro" id="IPR008920">
    <property type="entry name" value="TF_FadR/GntR_C"/>
</dbReference>
<dbReference type="InterPro" id="IPR036390">
    <property type="entry name" value="WH_DNA-bd_sf"/>
</dbReference>
<keyword evidence="6" id="KW-1185">Reference proteome</keyword>
<dbReference type="GO" id="GO:0003700">
    <property type="term" value="F:DNA-binding transcription factor activity"/>
    <property type="evidence" value="ECO:0007669"/>
    <property type="project" value="InterPro"/>
</dbReference>
<protein>
    <submittedName>
        <fullName evidence="5">GntR family transcriptional regulator</fullName>
    </submittedName>
</protein>
<dbReference type="SUPFAM" id="SSF46785">
    <property type="entry name" value="Winged helix' DNA-binding domain"/>
    <property type="match status" value="1"/>
</dbReference>
<dbReference type="InterPro" id="IPR000524">
    <property type="entry name" value="Tscrpt_reg_HTH_GntR"/>
</dbReference>